<name>A0AC60P5U8_IXOPE</name>
<dbReference type="Proteomes" id="UP000805193">
    <property type="component" value="Unassembled WGS sequence"/>
</dbReference>
<proteinExistence type="predicted"/>
<dbReference type="EMBL" id="JABSTQ010011150">
    <property type="protein sequence ID" value="KAG0414787.1"/>
    <property type="molecule type" value="Genomic_DNA"/>
</dbReference>
<comment type="caution">
    <text evidence="1">The sequence shown here is derived from an EMBL/GenBank/DDBJ whole genome shotgun (WGS) entry which is preliminary data.</text>
</comment>
<protein>
    <submittedName>
        <fullName evidence="1">Uncharacterized protein</fullName>
    </submittedName>
</protein>
<organism evidence="1 2">
    <name type="scientific">Ixodes persulcatus</name>
    <name type="common">Taiga tick</name>
    <dbReference type="NCBI Taxonomy" id="34615"/>
    <lineage>
        <taxon>Eukaryota</taxon>
        <taxon>Metazoa</taxon>
        <taxon>Ecdysozoa</taxon>
        <taxon>Arthropoda</taxon>
        <taxon>Chelicerata</taxon>
        <taxon>Arachnida</taxon>
        <taxon>Acari</taxon>
        <taxon>Parasitiformes</taxon>
        <taxon>Ixodida</taxon>
        <taxon>Ixodoidea</taxon>
        <taxon>Ixodidae</taxon>
        <taxon>Ixodinae</taxon>
        <taxon>Ixodes</taxon>
    </lineage>
</organism>
<reference evidence="1 2" key="1">
    <citation type="journal article" date="2020" name="Cell">
        <title>Large-Scale Comparative Analyses of Tick Genomes Elucidate Their Genetic Diversity and Vector Capacities.</title>
        <authorList>
            <consortium name="Tick Genome and Microbiome Consortium (TIGMIC)"/>
            <person name="Jia N."/>
            <person name="Wang J."/>
            <person name="Shi W."/>
            <person name="Du L."/>
            <person name="Sun Y."/>
            <person name="Zhan W."/>
            <person name="Jiang J.F."/>
            <person name="Wang Q."/>
            <person name="Zhang B."/>
            <person name="Ji P."/>
            <person name="Bell-Sakyi L."/>
            <person name="Cui X.M."/>
            <person name="Yuan T.T."/>
            <person name="Jiang B.G."/>
            <person name="Yang W.F."/>
            <person name="Lam T.T."/>
            <person name="Chang Q.C."/>
            <person name="Ding S.J."/>
            <person name="Wang X.J."/>
            <person name="Zhu J.G."/>
            <person name="Ruan X.D."/>
            <person name="Zhao L."/>
            <person name="Wei J.T."/>
            <person name="Ye R.Z."/>
            <person name="Que T.C."/>
            <person name="Du C.H."/>
            <person name="Zhou Y.H."/>
            <person name="Cheng J.X."/>
            <person name="Dai P.F."/>
            <person name="Guo W.B."/>
            <person name="Han X.H."/>
            <person name="Huang E.J."/>
            <person name="Li L.F."/>
            <person name="Wei W."/>
            <person name="Gao Y.C."/>
            <person name="Liu J.Z."/>
            <person name="Shao H.Z."/>
            <person name="Wang X."/>
            <person name="Wang C.C."/>
            <person name="Yang T.C."/>
            <person name="Huo Q.B."/>
            <person name="Li W."/>
            <person name="Chen H.Y."/>
            <person name="Chen S.E."/>
            <person name="Zhou L.G."/>
            <person name="Ni X.B."/>
            <person name="Tian J.H."/>
            <person name="Sheng Y."/>
            <person name="Liu T."/>
            <person name="Pan Y.S."/>
            <person name="Xia L.Y."/>
            <person name="Li J."/>
            <person name="Zhao F."/>
            <person name="Cao W.C."/>
        </authorList>
    </citation>
    <scope>NUCLEOTIDE SEQUENCE [LARGE SCALE GENOMIC DNA]</scope>
    <source>
        <strain evidence="1">Iper-2018</strain>
    </source>
</reference>
<gene>
    <name evidence="1" type="ORF">HPB47_008070</name>
</gene>
<evidence type="ECO:0000313" key="1">
    <source>
        <dbReference type="EMBL" id="KAG0414787.1"/>
    </source>
</evidence>
<evidence type="ECO:0000313" key="2">
    <source>
        <dbReference type="Proteomes" id="UP000805193"/>
    </source>
</evidence>
<sequence length="287" mass="31271">MSIVDVPTDNLGCADSTRTTRAHGTVSAHETSMSIFAVHRLLHPLHREELARLHLDGLHHLPIGPAERAWRYRNWNLVALRAAWPSPGRGTGLDLCCGPTLHHAAVLSKFLANVYLADPEQANRNALQAWICREPGCPDYSPFLAMVSAVEALPSTMGLAHVESRLRSALRGVLECNLGHPHLLPSVHRLFRLDVVVLLASALQDQSLEPAAQVQVLRRVGRRLRRGGLLALVGVAPPGPAPKNALEDAMLAAGYANLCWEARDMVPLGSCPSTRSFLLLANKLWEA</sequence>
<keyword evidence="2" id="KW-1185">Reference proteome</keyword>
<accession>A0AC60P5U8</accession>